<keyword evidence="1" id="KW-0418">Kinase</keyword>
<protein>
    <submittedName>
        <fullName evidence="1">Nucelotide kinase</fullName>
    </submittedName>
</protein>
<keyword evidence="1" id="KW-0808">Transferase</keyword>
<reference evidence="1" key="1">
    <citation type="journal article" date="2021" name="Proc. Natl. Acad. Sci. U.S.A.">
        <title>A Catalog of Tens of Thousands of Viruses from Human Metagenomes Reveals Hidden Associations with Chronic Diseases.</title>
        <authorList>
            <person name="Tisza M.J."/>
            <person name="Buck C.B."/>
        </authorList>
    </citation>
    <scope>NUCLEOTIDE SEQUENCE</scope>
    <source>
        <strain evidence="1">Ctoic9</strain>
    </source>
</reference>
<evidence type="ECO:0000313" key="1">
    <source>
        <dbReference type="EMBL" id="DAE15584.1"/>
    </source>
</evidence>
<name>A0A8S5Q973_9CAUD</name>
<sequence>MEAIQHSAFDEQVGGSHYKSMPYQPICLIGMLELDFFQGNVVKYVTRYKLKDGVRDLEKAKHYCQMAMELEKKPAPDAVYLSEAIDDVWDFVRQNNLDYEVYMILMHVVRRHWEEAEQAIDELINTTKQA</sequence>
<proteinExistence type="predicted"/>
<dbReference type="InterPro" id="IPR021739">
    <property type="entry name" value="SaV-like"/>
</dbReference>
<organism evidence="1">
    <name type="scientific">Siphoviridae sp. ctoic9</name>
    <dbReference type="NCBI Taxonomy" id="2825671"/>
    <lineage>
        <taxon>Viruses</taxon>
        <taxon>Duplodnaviria</taxon>
        <taxon>Heunggongvirae</taxon>
        <taxon>Uroviricota</taxon>
        <taxon>Caudoviricetes</taxon>
    </lineage>
</organism>
<accession>A0A8S5Q973</accession>
<dbReference type="Pfam" id="PF11753">
    <property type="entry name" value="DUF3310"/>
    <property type="match status" value="1"/>
</dbReference>
<dbReference type="GO" id="GO:0016301">
    <property type="term" value="F:kinase activity"/>
    <property type="evidence" value="ECO:0007669"/>
    <property type="project" value="UniProtKB-KW"/>
</dbReference>
<dbReference type="EMBL" id="BK015608">
    <property type="protein sequence ID" value="DAE15584.1"/>
    <property type="molecule type" value="Genomic_DNA"/>
</dbReference>